<keyword evidence="1" id="KW-1133">Transmembrane helix</keyword>
<reference evidence="2" key="1">
    <citation type="journal article" date="2023" name="Comput. Struct. Biotechnol. J.">
        <title>Discovery of a novel marine Bacteroidetes with a rich repertoire of carbohydrate-active enzymes.</title>
        <authorList>
            <person name="Chen B."/>
            <person name="Liu G."/>
            <person name="Chen Q."/>
            <person name="Wang H."/>
            <person name="Liu L."/>
            <person name="Tang K."/>
        </authorList>
    </citation>
    <scope>NUCLEOTIDE SEQUENCE</scope>
    <source>
        <strain evidence="2">TK19036</strain>
    </source>
</reference>
<protein>
    <submittedName>
        <fullName evidence="2">Uncharacterized protein</fullName>
    </submittedName>
</protein>
<feature type="transmembrane region" description="Helical" evidence="1">
    <location>
        <begin position="7"/>
        <end position="32"/>
    </location>
</feature>
<dbReference type="EMBL" id="CP120682">
    <property type="protein sequence ID" value="WKN37437.1"/>
    <property type="molecule type" value="Genomic_DNA"/>
</dbReference>
<dbReference type="AlphaFoldDB" id="A0AA49JIY1"/>
<name>A0AA49JIY1_9BACT</name>
<keyword evidence="1" id="KW-0812">Transmembrane</keyword>
<evidence type="ECO:0000313" key="2">
    <source>
        <dbReference type="EMBL" id="WKN37437.1"/>
    </source>
</evidence>
<proteinExistence type="predicted"/>
<feature type="transmembrane region" description="Helical" evidence="1">
    <location>
        <begin position="74"/>
        <end position="93"/>
    </location>
</feature>
<evidence type="ECO:0000256" key="1">
    <source>
        <dbReference type="SAM" id="Phobius"/>
    </source>
</evidence>
<sequence length="146" mass="15500">MSTSPLLLRILFATSLMVICFVVGGTLGSLSVSRTDGLAGAAVVLWYSVIGAVIGLIGGLIIPRYLSGRSLKSGSLFLGLITVILIGVLLYQYNHPSTAPEELPPETAPEQFPTESEDAISYSADTIVAQQRATSLTYEPVPGRFR</sequence>
<reference evidence="2" key="2">
    <citation type="journal article" date="2024" name="Antonie Van Leeuwenhoek">
        <title>Roseihalotalea indica gen. nov., sp. nov., a halophilic Bacteroidetes from mesopelagic Southwest Indian Ocean with higher carbohydrate metabolic potential.</title>
        <authorList>
            <person name="Chen B."/>
            <person name="Zhang M."/>
            <person name="Lin D."/>
            <person name="Ye J."/>
            <person name="Tang K."/>
        </authorList>
    </citation>
    <scope>NUCLEOTIDE SEQUENCE</scope>
    <source>
        <strain evidence="2">TK19036</strain>
    </source>
</reference>
<accession>A0AA49JIY1</accession>
<gene>
    <name evidence="2" type="ORF">K4G66_01775</name>
</gene>
<feature type="transmembrane region" description="Helical" evidence="1">
    <location>
        <begin position="38"/>
        <end position="62"/>
    </location>
</feature>
<organism evidence="2">
    <name type="scientific">Roseihalotalea indica</name>
    <dbReference type="NCBI Taxonomy" id="2867963"/>
    <lineage>
        <taxon>Bacteria</taxon>
        <taxon>Pseudomonadati</taxon>
        <taxon>Bacteroidota</taxon>
        <taxon>Cytophagia</taxon>
        <taxon>Cytophagales</taxon>
        <taxon>Catalimonadaceae</taxon>
        <taxon>Roseihalotalea</taxon>
    </lineage>
</organism>
<keyword evidence="1" id="KW-0472">Membrane</keyword>